<dbReference type="Proteomes" id="UP001470230">
    <property type="component" value="Unassembled WGS sequence"/>
</dbReference>
<comment type="caution">
    <text evidence="1">The sequence shown here is derived from an EMBL/GenBank/DDBJ whole genome shotgun (WGS) entry which is preliminary data.</text>
</comment>
<gene>
    <name evidence="1" type="ORF">M9Y10_006834</name>
</gene>
<evidence type="ECO:0000313" key="2">
    <source>
        <dbReference type="Proteomes" id="UP001470230"/>
    </source>
</evidence>
<keyword evidence="2" id="KW-1185">Reference proteome</keyword>
<organism evidence="1 2">
    <name type="scientific">Tritrichomonas musculus</name>
    <dbReference type="NCBI Taxonomy" id="1915356"/>
    <lineage>
        <taxon>Eukaryota</taxon>
        <taxon>Metamonada</taxon>
        <taxon>Parabasalia</taxon>
        <taxon>Tritrichomonadida</taxon>
        <taxon>Tritrichomonadidae</taxon>
        <taxon>Tritrichomonas</taxon>
    </lineage>
</organism>
<sequence>MPILSEIFYTEEYTSDMIEGTIESLKSAIKCLESSPEKLKEFWNSDDLIDKCKEYLLVLTQKTQQ</sequence>
<protein>
    <submittedName>
        <fullName evidence="1">Uncharacterized protein</fullName>
    </submittedName>
</protein>
<proteinExistence type="predicted"/>
<dbReference type="EMBL" id="JAPFFF010000012">
    <property type="protein sequence ID" value="KAK8876616.1"/>
    <property type="molecule type" value="Genomic_DNA"/>
</dbReference>
<evidence type="ECO:0000313" key="1">
    <source>
        <dbReference type="EMBL" id="KAK8876616.1"/>
    </source>
</evidence>
<name>A0ABR2JF79_9EUKA</name>
<reference evidence="1 2" key="1">
    <citation type="submission" date="2024-04" db="EMBL/GenBank/DDBJ databases">
        <title>Tritrichomonas musculus Genome.</title>
        <authorList>
            <person name="Alves-Ferreira E."/>
            <person name="Grigg M."/>
            <person name="Lorenzi H."/>
            <person name="Galac M."/>
        </authorList>
    </citation>
    <scope>NUCLEOTIDE SEQUENCE [LARGE SCALE GENOMIC DNA]</scope>
    <source>
        <strain evidence="1 2">EAF2021</strain>
    </source>
</reference>
<accession>A0ABR2JF79</accession>